<name>A0A934N9T4_9BACT</name>
<accession>A0A934N9T4</accession>
<sequence length="56" mass="5805">MFGDGGTQGDAVDVRICSTLGDADAARRATRFREETGTLGDAVDVRRCGTQGDAVS</sequence>
<organism evidence="1 2">
    <name type="scientific">Candidatus Amunia macphersoniae</name>
    <dbReference type="NCBI Taxonomy" id="3127014"/>
    <lineage>
        <taxon>Bacteria</taxon>
        <taxon>Bacillati</taxon>
        <taxon>Candidatus Dormiibacterota</taxon>
        <taxon>Candidatus Dormibacteria</taxon>
        <taxon>Candidatus Aeolococcales</taxon>
        <taxon>Candidatus Aeolococcaceae</taxon>
        <taxon>Candidatus Amunia</taxon>
    </lineage>
</organism>
<dbReference type="AlphaFoldDB" id="A0A934N9T4"/>
<proteinExistence type="predicted"/>
<reference evidence="1 2" key="1">
    <citation type="submission" date="2020-10" db="EMBL/GenBank/DDBJ databases">
        <title>Ca. Dormibacterota MAGs.</title>
        <authorList>
            <person name="Montgomery K."/>
        </authorList>
    </citation>
    <scope>NUCLEOTIDE SEQUENCE [LARGE SCALE GENOMIC DNA]</scope>
    <source>
        <strain evidence="1">Mitchell_Peninsula_5</strain>
    </source>
</reference>
<gene>
    <name evidence="1" type="ORF">JF887_08115</name>
</gene>
<evidence type="ECO:0000313" key="2">
    <source>
        <dbReference type="Proteomes" id="UP000614410"/>
    </source>
</evidence>
<dbReference type="EMBL" id="JAEKNN010000039">
    <property type="protein sequence ID" value="MBJ7609382.1"/>
    <property type="molecule type" value="Genomic_DNA"/>
</dbReference>
<comment type="caution">
    <text evidence="1">The sequence shown here is derived from an EMBL/GenBank/DDBJ whole genome shotgun (WGS) entry which is preliminary data.</text>
</comment>
<dbReference type="Proteomes" id="UP000614410">
    <property type="component" value="Unassembled WGS sequence"/>
</dbReference>
<protein>
    <submittedName>
        <fullName evidence="1">Uncharacterized protein</fullName>
    </submittedName>
</protein>
<evidence type="ECO:0000313" key="1">
    <source>
        <dbReference type="EMBL" id="MBJ7609382.1"/>
    </source>
</evidence>